<dbReference type="GO" id="GO:0052618">
    <property type="term" value="F:coenzyme F420-0:L-glutamate ligase activity"/>
    <property type="evidence" value="ECO:0007669"/>
    <property type="project" value="UniProtKB-EC"/>
</dbReference>
<dbReference type="EMBL" id="JBHSWU010001342">
    <property type="protein sequence ID" value="MFC6726724.1"/>
    <property type="molecule type" value="Genomic_DNA"/>
</dbReference>
<comment type="caution">
    <text evidence="2">The sequence shown here is derived from an EMBL/GenBank/DDBJ whole genome shotgun (WGS) entry which is preliminary data.</text>
</comment>
<dbReference type="Proteomes" id="UP001596328">
    <property type="component" value="Unassembled WGS sequence"/>
</dbReference>
<dbReference type="InterPro" id="IPR002847">
    <property type="entry name" value="F420-0_gamma-glut_ligase-dom"/>
</dbReference>
<evidence type="ECO:0000259" key="1">
    <source>
        <dbReference type="Pfam" id="PF01996"/>
    </source>
</evidence>
<evidence type="ECO:0000313" key="3">
    <source>
        <dbReference type="Proteomes" id="UP001596328"/>
    </source>
</evidence>
<gene>
    <name evidence="2" type="ORF">ACFQE1_20595</name>
</gene>
<dbReference type="EC" id="6.3.2.31" evidence="2"/>
<reference evidence="2 3" key="1">
    <citation type="journal article" date="2019" name="Int. J. Syst. Evol. Microbiol.">
        <title>The Global Catalogue of Microorganisms (GCM) 10K type strain sequencing project: providing services to taxonomists for standard genome sequencing and annotation.</title>
        <authorList>
            <consortium name="The Broad Institute Genomics Platform"/>
            <consortium name="The Broad Institute Genome Sequencing Center for Infectious Disease"/>
            <person name="Wu L."/>
            <person name="Ma J."/>
        </authorList>
    </citation>
    <scope>NUCLEOTIDE SEQUENCE [LARGE SCALE GENOMIC DNA]</scope>
    <source>
        <strain evidence="2 3">NBRC 111368</strain>
    </source>
</reference>
<dbReference type="SUPFAM" id="SSF144010">
    <property type="entry name" value="CofE-like"/>
    <property type="match status" value="1"/>
</dbReference>
<feature type="domain" description="Coenzyme F420:L-glutamate ligase-like" evidence="1">
    <location>
        <begin position="9"/>
        <end position="56"/>
    </location>
</feature>
<dbReference type="Pfam" id="PF01996">
    <property type="entry name" value="F420_ligase"/>
    <property type="match status" value="1"/>
</dbReference>
<sequence length="59" mass="6371">MELLAVPDLPEVRPGDDLAELISERADLEPDDVLCVASTVVSKTEGRHADLDEFPAGPR</sequence>
<feature type="non-terminal residue" evidence="2">
    <location>
        <position position="59"/>
    </location>
</feature>
<dbReference type="PANTHER" id="PTHR47917:SF1">
    <property type="entry name" value="COENZYME F420:L-GLUTAMATE LIGASE"/>
    <property type="match status" value="1"/>
</dbReference>
<keyword evidence="2" id="KW-0436">Ligase</keyword>
<organism evidence="2 3">
    <name type="scientific">Halobium palmae</name>
    <dbReference type="NCBI Taxonomy" id="1776492"/>
    <lineage>
        <taxon>Archaea</taxon>
        <taxon>Methanobacteriati</taxon>
        <taxon>Methanobacteriota</taxon>
        <taxon>Stenosarchaea group</taxon>
        <taxon>Halobacteria</taxon>
        <taxon>Halobacteriales</taxon>
        <taxon>Haloferacaceae</taxon>
        <taxon>Halobium</taxon>
    </lineage>
</organism>
<dbReference type="PANTHER" id="PTHR47917">
    <property type="match status" value="1"/>
</dbReference>
<dbReference type="Gene3D" id="3.30.1330.100">
    <property type="entry name" value="CofE-like"/>
    <property type="match status" value="1"/>
</dbReference>
<proteinExistence type="predicted"/>
<accession>A0ABD5S5B9</accession>
<protein>
    <submittedName>
        <fullName evidence="2">Coenzyme F420-0:L-glutamate ligase</fullName>
        <ecNumber evidence="2">6.3.2.31</ecNumber>
    </submittedName>
</protein>
<evidence type="ECO:0000313" key="2">
    <source>
        <dbReference type="EMBL" id="MFC6726724.1"/>
    </source>
</evidence>
<dbReference type="AlphaFoldDB" id="A0ABD5S5B9"/>
<name>A0ABD5S5B9_9EURY</name>
<keyword evidence="3" id="KW-1185">Reference proteome</keyword>